<dbReference type="SUPFAM" id="SSF56574">
    <property type="entry name" value="Serpins"/>
    <property type="match status" value="1"/>
</dbReference>
<name>A0ABM1BQZ7_LIMPO</name>
<evidence type="ECO:0000313" key="6">
    <source>
        <dbReference type="Proteomes" id="UP000694941"/>
    </source>
</evidence>
<dbReference type="Gene3D" id="2.30.39.10">
    <property type="entry name" value="Alpha-1-antitrypsin, domain 1"/>
    <property type="match status" value="1"/>
</dbReference>
<keyword evidence="4" id="KW-0732">Signal</keyword>
<evidence type="ECO:0000313" key="7">
    <source>
        <dbReference type="RefSeq" id="XP_013786963.1"/>
    </source>
</evidence>
<feature type="signal peptide" evidence="4">
    <location>
        <begin position="1"/>
        <end position="26"/>
    </location>
</feature>
<keyword evidence="6" id="KW-1185">Reference proteome</keyword>
<dbReference type="Proteomes" id="UP000694941">
    <property type="component" value="Unplaced"/>
</dbReference>
<keyword evidence="1" id="KW-0646">Protease inhibitor</keyword>
<dbReference type="PANTHER" id="PTHR11461">
    <property type="entry name" value="SERINE PROTEASE INHIBITOR, SERPIN"/>
    <property type="match status" value="1"/>
</dbReference>
<proteinExistence type="inferred from homology"/>
<sequence>MEIMHKLYSWWLGSGLLVISIHLILAEQTVRPSESEFQQLMESNLQFTMGMFQGISSRISPQENIIFSPFSVYTVLLMGHLGAKGHTAQEICLALKFCTLNISYIHDTFGNIIHDLFLDPSHHGLLAVANRIFIKNHLEISPMYEFTLRYYYNATVQELDFMNDAGEAQDAINDWVKKQTNGLIQDILTEAPEPRTSVVLANALYFSGEWLWRFDPAMSNPSGKFYLTDESHIIIPMMVGKMNLAYGYSEQFQTSMLELPYKIRRVSMFLVLPDEIGGLQHLQSKLNATVLKHLIKTMKKTEVNVRLPRFRIEDTPKITEVLKDMGLHDLFSSSDANLSGIASNEPENERLHVTDIVHRAAIKIDEKGSVAVAATAAIVERVGSFNMPFFEADHPFLFLIMDKQTGTVLFMGRISGP</sequence>
<keyword evidence="2" id="KW-0722">Serine protease inhibitor</keyword>
<evidence type="ECO:0000256" key="2">
    <source>
        <dbReference type="ARBA" id="ARBA00022900"/>
    </source>
</evidence>
<reference evidence="7" key="1">
    <citation type="submission" date="2025-08" db="UniProtKB">
        <authorList>
            <consortium name="RefSeq"/>
        </authorList>
    </citation>
    <scope>IDENTIFICATION</scope>
    <source>
        <tissue evidence="7">Muscle</tissue>
    </source>
</reference>
<evidence type="ECO:0000256" key="4">
    <source>
        <dbReference type="SAM" id="SignalP"/>
    </source>
</evidence>
<evidence type="ECO:0000256" key="1">
    <source>
        <dbReference type="ARBA" id="ARBA00022690"/>
    </source>
</evidence>
<dbReference type="InterPro" id="IPR023795">
    <property type="entry name" value="Serpin_CS"/>
</dbReference>
<protein>
    <submittedName>
        <fullName evidence="7">Leukocyte elastase inhibitor-like</fullName>
    </submittedName>
</protein>
<dbReference type="Pfam" id="PF00079">
    <property type="entry name" value="Serpin"/>
    <property type="match status" value="1"/>
</dbReference>
<gene>
    <name evidence="7" type="primary">LOC106470930</name>
</gene>
<dbReference type="Gene3D" id="3.30.497.10">
    <property type="entry name" value="Antithrombin, subunit I, domain 2"/>
    <property type="match status" value="1"/>
</dbReference>
<organism evidence="6 7">
    <name type="scientific">Limulus polyphemus</name>
    <name type="common">Atlantic horseshoe crab</name>
    <dbReference type="NCBI Taxonomy" id="6850"/>
    <lineage>
        <taxon>Eukaryota</taxon>
        <taxon>Metazoa</taxon>
        <taxon>Ecdysozoa</taxon>
        <taxon>Arthropoda</taxon>
        <taxon>Chelicerata</taxon>
        <taxon>Merostomata</taxon>
        <taxon>Xiphosura</taxon>
        <taxon>Limulidae</taxon>
        <taxon>Limulus</taxon>
    </lineage>
</organism>
<dbReference type="SMART" id="SM00093">
    <property type="entry name" value="SERPIN"/>
    <property type="match status" value="1"/>
</dbReference>
<dbReference type="InterPro" id="IPR036186">
    <property type="entry name" value="Serpin_sf"/>
</dbReference>
<feature type="chain" id="PRO_5046652221" evidence="4">
    <location>
        <begin position="27"/>
        <end position="417"/>
    </location>
</feature>
<dbReference type="CDD" id="cd00172">
    <property type="entry name" value="serpin"/>
    <property type="match status" value="1"/>
</dbReference>
<comment type="similarity">
    <text evidence="3">Belongs to the serpin family.</text>
</comment>
<dbReference type="PROSITE" id="PS00284">
    <property type="entry name" value="SERPIN"/>
    <property type="match status" value="1"/>
</dbReference>
<dbReference type="InterPro" id="IPR000215">
    <property type="entry name" value="Serpin_fam"/>
</dbReference>
<accession>A0ABM1BQZ7</accession>
<evidence type="ECO:0000259" key="5">
    <source>
        <dbReference type="SMART" id="SM00093"/>
    </source>
</evidence>
<dbReference type="InterPro" id="IPR042178">
    <property type="entry name" value="Serpin_sf_1"/>
</dbReference>
<evidence type="ECO:0000256" key="3">
    <source>
        <dbReference type="RuleBase" id="RU000411"/>
    </source>
</evidence>
<dbReference type="InterPro" id="IPR023796">
    <property type="entry name" value="Serpin_dom"/>
</dbReference>
<dbReference type="RefSeq" id="XP_013786963.1">
    <property type="nucleotide sequence ID" value="XM_013931509.1"/>
</dbReference>
<dbReference type="InterPro" id="IPR042185">
    <property type="entry name" value="Serpin_sf_2"/>
</dbReference>
<dbReference type="PANTHER" id="PTHR11461:SF342">
    <property type="entry name" value="SERINE PROTEASE INHIBITOR 28DC"/>
    <property type="match status" value="1"/>
</dbReference>
<dbReference type="GeneID" id="106470930"/>
<feature type="domain" description="Serpin" evidence="5">
    <location>
        <begin position="49"/>
        <end position="417"/>
    </location>
</feature>